<keyword evidence="2" id="KW-1185">Reference proteome</keyword>
<gene>
    <name evidence="1" type="ORF">ORPV_150</name>
</gene>
<dbReference type="KEGG" id="vg:35381906"/>
<dbReference type="RefSeq" id="YP_009448356.1">
    <property type="nucleotide sequence ID" value="NC_036594.1"/>
</dbReference>
<dbReference type="Proteomes" id="UP000236316">
    <property type="component" value="Segment"/>
</dbReference>
<reference evidence="1" key="1">
    <citation type="submission" date="2017-08" db="EMBL/GenBank/DDBJ databases">
        <authorList>
            <consortium name="Urmite Genomes"/>
        </authorList>
    </citation>
    <scope>NUCLEOTIDE SEQUENCE [LARGE SCALE GENOMIC DNA]</scope>
    <source>
        <strain evidence="1">IHUMI-LCC2</strain>
    </source>
</reference>
<evidence type="ECO:0000313" key="1">
    <source>
        <dbReference type="EMBL" id="SNW62054.1"/>
    </source>
</evidence>
<protein>
    <submittedName>
        <fullName evidence="1">Uncharacterized protein</fullName>
    </submittedName>
</protein>
<sequence>MVEKNDMYKIINQDDICILQINEQDYSFLSKIFPHLTSPIMVDNGIIFSSNLVNIDSIKDCICSLLSIRDYLKNIEILEKEVVVTNNKKEIISNVGLVVGETSELLDTNTRIRLENEILECKLVAKIDDILTFLHIFSGTIPLSYFNFLRGRRSNVKTLEANNILGSIISKYIDSKKYKDLLIRKIQKFVVGGKQIFHYKGTLTINMNKSGFILNMGKNNIKYIDLESLEDGADINNIRPLITNEGLSSICIENIEEVDKNLVEYIDEINNITYICQYENLDIFLHNSDDYNIKLIFPNTYLTIVNNKILVGEEIIREHRTIWQFRNIDLNELSGVLVDRLNINDIYLVSIPNNYIDM</sequence>
<organism evidence="1">
    <name type="scientific">Orpheovirus IHUMI-LCC2</name>
    <dbReference type="NCBI Taxonomy" id="2023057"/>
    <lineage>
        <taxon>Viruses</taxon>
        <taxon>Varidnaviria</taxon>
        <taxon>Bamfordvirae</taxon>
        <taxon>Nucleocytoviricota</taxon>
        <taxon>Megaviricetes</taxon>
        <taxon>Pimascovirales</taxon>
        <taxon>Ocovirineae</taxon>
        <taxon>Orpheoviridae</taxon>
        <taxon>Alphaorpheovirus</taxon>
        <taxon>Alphaorpheovirus massiliense</taxon>
    </lineage>
</organism>
<name>A0A2I2L3E7_9VIRU</name>
<evidence type="ECO:0000313" key="2">
    <source>
        <dbReference type="Proteomes" id="UP000236316"/>
    </source>
</evidence>
<accession>A0A2I2L3E7</accession>
<dbReference type="EMBL" id="LT906555">
    <property type="protein sequence ID" value="SNW62054.1"/>
    <property type="molecule type" value="Genomic_DNA"/>
</dbReference>
<dbReference type="GeneID" id="35381906"/>
<proteinExistence type="predicted"/>